<keyword evidence="10" id="KW-0472">Membrane</keyword>
<keyword evidence="14" id="KW-1185">Reference proteome</keyword>
<dbReference type="Proteomes" id="UP000282454">
    <property type="component" value="Unassembled WGS sequence"/>
</dbReference>
<evidence type="ECO:0000256" key="10">
    <source>
        <dbReference type="SAM" id="Phobius"/>
    </source>
</evidence>
<dbReference type="Pfam" id="PF00069">
    <property type="entry name" value="Pkinase"/>
    <property type="match status" value="1"/>
</dbReference>
<dbReference type="GO" id="GO:0045717">
    <property type="term" value="P:negative regulation of fatty acid biosynthetic process"/>
    <property type="evidence" value="ECO:0007669"/>
    <property type="project" value="UniProtKB-ARBA"/>
</dbReference>
<accession>A0A421BAZ4</accession>
<comment type="caution">
    <text evidence="13">The sequence shown here is derived from an EMBL/GenBank/DDBJ whole genome shotgun (WGS) entry which is preliminary data.</text>
</comment>
<keyword evidence="6" id="KW-0067">ATP-binding</keyword>
<evidence type="ECO:0000256" key="8">
    <source>
        <dbReference type="ARBA" id="ARBA00048679"/>
    </source>
</evidence>
<dbReference type="InterPro" id="IPR011009">
    <property type="entry name" value="Kinase-like_dom_sf"/>
</dbReference>
<dbReference type="SMART" id="SM00220">
    <property type="entry name" value="S_TKc"/>
    <property type="match status" value="1"/>
</dbReference>
<dbReference type="PANTHER" id="PTHR43289:SF34">
    <property type="entry name" value="SERINE_THREONINE-PROTEIN KINASE YBDM-RELATED"/>
    <property type="match status" value="1"/>
</dbReference>
<dbReference type="FunFam" id="1.10.510.10:FF:000021">
    <property type="entry name" value="Serine/threonine protein kinase"/>
    <property type="match status" value="1"/>
</dbReference>
<keyword evidence="10" id="KW-0812">Transmembrane</keyword>
<evidence type="ECO:0000256" key="1">
    <source>
        <dbReference type="ARBA" id="ARBA00012513"/>
    </source>
</evidence>
<evidence type="ECO:0000259" key="12">
    <source>
        <dbReference type="PROSITE" id="PS51178"/>
    </source>
</evidence>
<name>A0A421BAZ4_9PSEU</name>
<feature type="domain" description="PASTA" evidence="12">
    <location>
        <begin position="675"/>
        <end position="734"/>
    </location>
</feature>
<evidence type="ECO:0000256" key="7">
    <source>
        <dbReference type="ARBA" id="ARBA00047899"/>
    </source>
</evidence>
<dbReference type="PANTHER" id="PTHR43289">
    <property type="entry name" value="MITOGEN-ACTIVATED PROTEIN KINASE KINASE KINASE 20-RELATED"/>
    <property type="match status" value="1"/>
</dbReference>
<evidence type="ECO:0000259" key="11">
    <source>
        <dbReference type="PROSITE" id="PS50011"/>
    </source>
</evidence>
<proteinExistence type="predicted"/>
<evidence type="ECO:0000256" key="2">
    <source>
        <dbReference type="ARBA" id="ARBA00022527"/>
    </source>
</evidence>
<dbReference type="InterPro" id="IPR005543">
    <property type="entry name" value="PASTA_dom"/>
</dbReference>
<dbReference type="PROSITE" id="PS00108">
    <property type="entry name" value="PROTEIN_KINASE_ST"/>
    <property type="match status" value="1"/>
</dbReference>
<feature type="domain" description="PASTA" evidence="12">
    <location>
        <begin position="536"/>
        <end position="604"/>
    </location>
</feature>
<reference evidence="13 14" key="1">
    <citation type="submission" date="2018-10" db="EMBL/GenBank/DDBJ databases">
        <title>Genomic Encyclopedia of Archaeal and Bacterial Type Strains, Phase II (KMG-II): from individual species to whole genera.</title>
        <authorList>
            <person name="Goeker M."/>
        </authorList>
    </citation>
    <scope>NUCLEOTIDE SEQUENCE [LARGE SCALE GENOMIC DNA]</scope>
    <source>
        <strain evidence="13 14">DSM 45657</strain>
    </source>
</reference>
<evidence type="ECO:0000256" key="5">
    <source>
        <dbReference type="ARBA" id="ARBA00022777"/>
    </source>
</evidence>
<dbReference type="SMART" id="SM00740">
    <property type="entry name" value="PASTA"/>
    <property type="match status" value="4"/>
</dbReference>
<evidence type="ECO:0000256" key="6">
    <source>
        <dbReference type="ARBA" id="ARBA00022840"/>
    </source>
</evidence>
<feature type="region of interest" description="Disordered" evidence="9">
    <location>
        <begin position="413"/>
        <end position="439"/>
    </location>
</feature>
<dbReference type="FunFam" id="3.30.200.20:FF:000035">
    <property type="entry name" value="Serine/threonine protein kinase Stk1"/>
    <property type="match status" value="1"/>
</dbReference>
<dbReference type="Gene3D" id="3.30.200.20">
    <property type="entry name" value="Phosphorylase Kinase, domain 1"/>
    <property type="match status" value="1"/>
</dbReference>
<dbReference type="PROSITE" id="PS51178">
    <property type="entry name" value="PASTA"/>
    <property type="match status" value="4"/>
</dbReference>
<organism evidence="13 14">
    <name type="scientific">Actinokineospora cianjurensis</name>
    <dbReference type="NCBI Taxonomy" id="585224"/>
    <lineage>
        <taxon>Bacteria</taxon>
        <taxon>Bacillati</taxon>
        <taxon>Actinomycetota</taxon>
        <taxon>Actinomycetes</taxon>
        <taxon>Pseudonocardiales</taxon>
        <taxon>Pseudonocardiaceae</taxon>
        <taxon>Actinokineospora</taxon>
    </lineage>
</organism>
<comment type="catalytic activity">
    <reaction evidence="8">
        <text>L-seryl-[protein] + ATP = O-phospho-L-seryl-[protein] + ADP + H(+)</text>
        <dbReference type="Rhea" id="RHEA:17989"/>
        <dbReference type="Rhea" id="RHEA-COMP:9863"/>
        <dbReference type="Rhea" id="RHEA-COMP:11604"/>
        <dbReference type="ChEBI" id="CHEBI:15378"/>
        <dbReference type="ChEBI" id="CHEBI:29999"/>
        <dbReference type="ChEBI" id="CHEBI:30616"/>
        <dbReference type="ChEBI" id="CHEBI:83421"/>
        <dbReference type="ChEBI" id="CHEBI:456216"/>
        <dbReference type="EC" id="2.7.11.1"/>
    </reaction>
</comment>
<gene>
    <name evidence="13" type="ORF">CLV68_2046</name>
</gene>
<dbReference type="InterPro" id="IPR000719">
    <property type="entry name" value="Prot_kinase_dom"/>
</dbReference>
<keyword evidence="4" id="KW-0547">Nucleotide-binding</keyword>
<evidence type="ECO:0000256" key="9">
    <source>
        <dbReference type="SAM" id="MobiDB-lite"/>
    </source>
</evidence>
<dbReference type="InterPro" id="IPR008271">
    <property type="entry name" value="Ser/Thr_kinase_AS"/>
</dbReference>
<evidence type="ECO:0000313" key="13">
    <source>
        <dbReference type="EMBL" id="RLK61505.1"/>
    </source>
</evidence>
<sequence>MCGGRYTRARGSVRSTLVEDKGPSLVGALLEQRYRVDAPVARGGMSAVYRGVDTRLDRPVAIKVMDSRFADDKSFVERFEREARSAARIHHPNVVAVHDQGLDGDHVYLVMELVSGGTLRDLLTERTTLPVPLVVAIMEPVLSALAAAHRAGLIHRDVKPENVLIGTGGIVKVADFGLVRAISSVGTTKSSVILGTVAYLSPEQVTTGAATARGDVYSAGIVLYEALTGSPPYHGDNALSVAYRHVNDDVPPPSAAVPGIPPMLDELVVRATRRDPGARPADGAAFLAELQQVRAALSLPRMRVPIPRVANVDETVRVSGALSAPPPAPTGPTHAAVEDIAALDPEETIKVPFAAITGENTVQAPPQPGPPPQQVPPPSATVVRPMPGFSAAGPQGTRAMLRSDLEKVIDSAAQAGSPPSAPYGFPAQGVPQQVPPPPPPNPTRRLVLLSVIGVLVLGLLGTGIWWFSSGRYTEVPTLAGRDAETAQQLVRSADLSPSVTTVRDNDIEAGLVISTDPVAGVEALRGDEIKLLVSSGKPVVPDVRPGATRDEAERAVAKEELQAAVDDAKNAYDEQVPTGRVLRLEPPSGTRVQLNERVIIVLSKGPAPRPIPDVRGKTRDEAFQALTAAGFEPFDGPQDFSGDVDGGRVIRTDPGTGTKIEAGASTRVSVITSSAVTVPDLNQRPIAEAQAMLQQLGLTMELQPFSNPNGRVFTQGPPAGTKLRKGDKVSVFAW</sequence>
<evidence type="ECO:0000256" key="4">
    <source>
        <dbReference type="ARBA" id="ARBA00022741"/>
    </source>
</evidence>
<dbReference type="AlphaFoldDB" id="A0A421BAZ4"/>
<dbReference type="EC" id="2.7.11.1" evidence="1"/>
<dbReference type="CDD" id="cd06577">
    <property type="entry name" value="PASTA_pknB"/>
    <property type="match status" value="4"/>
</dbReference>
<protein>
    <recommendedName>
        <fullName evidence="1">non-specific serine/threonine protein kinase</fullName>
        <ecNumber evidence="1">2.7.11.1</ecNumber>
    </recommendedName>
</protein>
<comment type="catalytic activity">
    <reaction evidence="7">
        <text>L-threonyl-[protein] + ATP = O-phospho-L-threonyl-[protein] + ADP + H(+)</text>
        <dbReference type="Rhea" id="RHEA:46608"/>
        <dbReference type="Rhea" id="RHEA-COMP:11060"/>
        <dbReference type="Rhea" id="RHEA-COMP:11605"/>
        <dbReference type="ChEBI" id="CHEBI:15378"/>
        <dbReference type="ChEBI" id="CHEBI:30013"/>
        <dbReference type="ChEBI" id="CHEBI:30616"/>
        <dbReference type="ChEBI" id="CHEBI:61977"/>
        <dbReference type="ChEBI" id="CHEBI:456216"/>
        <dbReference type="EC" id="2.7.11.1"/>
    </reaction>
</comment>
<dbReference type="GO" id="GO:0004674">
    <property type="term" value="F:protein serine/threonine kinase activity"/>
    <property type="evidence" value="ECO:0007669"/>
    <property type="project" value="UniProtKB-KW"/>
</dbReference>
<dbReference type="PROSITE" id="PS50011">
    <property type="entry name" value="PROTEIN_KINASE_DOM"/>
    <property type="match status" value="1"/>
</dbReference>
<dbReference type="CDD" id="cd14014">
    <property type="entry name" value="STKc_PknB_like"/>
    <property type="match status" value="1"/>
</dbReference>
<dbReference type="Gene3D" id="1.10.510.10">
    <property type="entry name" value="Transferase(Phosphotransferase) domain 1"/>
    <property type="match status" value="1"/>
</dbReference>
<evidence type="ECO:0000313" key="14">
    <source>
        <dbReference type="Proteomes" id="UP000282454"/>
    </source>
</evidence>
<feature type="compositionally biased region" description="Pro residues" evidence="9">
    <location>
        <begin position="365"/>
        <end position="379"/>
    </location>
</feature>
<keyword evidence="3" id="KW-0808">Transferase</keyword>
<feature type="domain" description="PASTA" evidence="12">
    <location>
        <begin position="605"/>
        <end position="674"/>
    </location>
</feature>
<keyword evidence="2" id="KW-0723">Serine/threonine-protein kinase</keyword>
<dbReference type="EMBL" id="RCDD01000001">
    <property type="protein sequence ID" value="RLK61505.1"/>
    <property type="molecule type" value="Genomic_DNA"/>
</dbReference>
<dbReference type="SUPFAM" id="SSF56112">
    <property type="entry name" value="Protein kinase-like (PK-like)"/>
    <property type="match status" value="1"/>
</dbReference>
<keyword evidence="10" id="KW-1133">Transmembrane helix</keyword>
<dbReference type="Pfam" id="PF03793">
    <property type="entry name" value="PASTA"/>
    <property type="match status" value="4"/>
</dbReference>
<feature type="region of interest" description="Disordered" evidence="9">
    <location>
        <begin position="360"/>
        <end position="379"/>
    </location>
</feature>
<feature type="domain" description="Protein kinase" evidence="11">
    <location>
        <begin position="34"/>
        <end position="297"/>
    </location>
</feature>
<dbReference type="Gene3D" id="3.30.10.20">
    <property type="match status" value="4"/>
</dbReference>
<evidence type="ECO:0000256" key="3">
    <source>
        <dbReference type="ARBA" id="ARBA00022679"/>
    </source>
</evidence>
<keyword evidence="5 13" id="KW-0418">Kinase</keyword>
<feature type="domain" description="PASTA" evidence="12">
    <location>
        <begin position="469"/>
        <end position="535"/>
    </location>
</feature>
<dbReference type="GO" id="GO:0005524">
    <property type="term" value="F:ATP binding"/>
    <property type="evidence" value="ECO:0007669"/>
    <property type="project" value="UniProtKB-KW"/>
</dbReference>
<feature type="transmembrane region" description="Helical" evidence="10">
    <location>
        <begin position="446"/>
        <end position="467"/>
    </location>
</feature>